<dbReference type="EMBL" id="BART01016973">
    <property type="protein sequence ID" value="GAG88295.1"/>
    <property type="molecule type" value="Genomic_DNA"/>
</dbReference>
<name>X1AZZ8_9ZZZZ</name>
<reference evidence="2" key="1">
    <citation type="journal article" date="2014" name="Front. Microbiol.">
        <title>High frequency of phylogenetically diverse reductive dehalogenase-homologous genes in deep subseafloor sedimentary metagenomes.</title>
        <authorList>
            <person name="Kawai M."/>
            <person name="Futagami T."/>
            <person name="Toyoda A."/>
            <person name="Takaki Y."/>
            <person name="Nishi S."/>
            <person name="Hori S."/>
            <person name="Arai W."/>
            <person name="Tsubouchi T."/>
            <person name="Morono Y."/>
            <person name="Uchiyama I."/>
            <person name="Ito T."/>
            <person name="Fujiyama A."/>
            <person name="Inagaki F."/>
            <person name="Takami H."/>
        </authorList>
    </citation>
    <scope>NUCLEOTIDE SEQUENCE</scope>
    <source>
        <strain evidence="2">Expedition CK06-06</strain>
    </source>
</reference>
<gene>
    <name evidence="2" type="ORF">S01H4_32466</name>
</gene>
<proteinExistence type="predicted"/>
<feature type="non-terminal residue" evidence="2">
    <location>
        <position position="1"/>
    </location>
</feature>
<dbReference type="SUPFAM" id="SSF63446">
    <property type="entry name" value="Type I dockerin domain"/>
    <property type="match status" value="1"/>
</dbReference>
<dbReference type="PROSITE" id="PS00018">
    <property type="entry name" value="EF_HAND_1"/>
    <property type="match status" value="1"/>
</dbReference>
<comment type="caution">
    <text evidence="2">The sequence shown here is derived from an EMBL/GenBank/DDBJ whole genome shotgun (WGS) entry which is preliminary data.</text>
</comment>
<dbReference type="AlphaFoldDB" id="X1AZZ8"/>
<dbReference type="InterPro" id="IPR036439">
    <property type="entry name" value="Dockerin_dom_sf"/>
</dbReference>
<feature type="domain" description="Dockerin" evidence="1">
    <location>
        <begin position="99"/>
        <end position="166"/>
    </location>
</feature>
<dbReference type="PROSITE" id="PS51766">
    <property type="entry name" value="DOCKERIN"/>
    <property type="match status" value="1"/>
</dbReference>
<dbReference type="GO" id="GO:0000272">
    <property type="term" value="P:polysaccharide catabolic process"/>
    <property type="evidence" value="ECO:0007669"/>
    <property type="project" value="InterPro"/>
</dbReference>
<organism evidence="2">
    <name type="scientific">marine sediment metagenome</name>
    <dbReference type="NCBI Taxonomy" id="412755"/>
    <lineage>
        <taxon>unclassified sequences</taxon>
        <taxon>metagenomes</taxon>
        <taxon>ecological metagenomes</taxon>
    </lineage>
</organism>
<dbReference type="Gene3D" id="1.10.1330.10">
    <property type="entry name" value="Dockerin domain"/>
    <property type="match status" value="1"/>
</dbReference>
<evidence type="ECO:0000259" key="1">
    <source>
        <dbReference type="PROSITE" id="PS51766"/>
    </source>
</evidence>
<accession>X1AZZ8</accession>
<evidence type="ECO:0000313" key="2">
    <source>
        <dbReference type="EMBL" id="GAG88295.1"/>
    </source>
</evidence>
<protein>
    <recommendedName>
        <fullName evidence="1">Dockerin domain-containing protein</fullName>
    </recommendedName>
</protein>
<dbReference type="InterPro" id="IPR018247">
    <property type="entry name" value="EF_Hand_1_Ca_BS"/>
</dbReference>
<sequence>AVWNKHYDSEYPFEPNPEKDANLRLEVWAVDANNSNNDYLLDYSDSSVDNVEHIYCRADTNYTNYEIVISTSNTGDPNQIPATQRYGLAWNVSDAPDSNNIFWYDLNADGIVNKLDFAILFDNLVTSIKSSESYLLGDINSNGVFDVNDLQILLDHMNRKADWYTENPPE</sequence>
<dbReference type="InterPro" id="IPR016134">
    <property type="entry name" value="Dockerin_dom"/>
</dbReference>